<feature type="region of interest" description="Disordered" evidence="7">
    <location>
        <begin position="324"/>
        <end position="351"/>
    </location>
</feature>
<sequence length="351" mass="39745">MAEPELSSLEFDARLKHPDMTSEAYTVLMLNMTTTLSPGKLWNVTSCDVINTNYDIPTSVTCAICFLFGILYTFFGYRCFKMVMFLTGFLFGAILVYLICMEERTFTPLINAGIALGAGILCGLLTMLVQYVGLFITGFNLGVSVAVCVLILLEQFIHPQTLWIPIGVLVGTGIIFALVTLRFQKAGTILGSSVFGGILMISCIDYFIEQFMLMFYLKDRCKAELSPPLCWYTWVILGCWPFCSFVGAVTQWKITGKGFNHRNVMQNRRCREFRLKRAARTKEKPRENPHQSRYRHLYKVRRVNGDVLSQNYFQTVQSKLSPSLRRMTPVPTDAALEPESTNTTLTQIPEV</sequence>
<feature type="transmembrane region" description="Helical" evidence="8">
    <location>
        <begin position="82"/>
        <end position="99"/>
    </location>
</feature>
<reference evidence="10" key="2">
    <citation type="submission" date="2020-11" db="EMBL/GenBank/DDBJ databases">
        <authorList>
            <person name="McCartney M.A."/>
            <person name="Auch B."/>
            <person name="Kono T."/>
            <person name="Mallez S."/>
            <person name="Becker A."/>
            <person name="Gohl D.M."/>
            <person name="Silverstein K.A.T."/>
            <person name="Koren S."/>
            <person name="Bechman K.B."/>
            <person name="Herman A."/>
            <person name="Abrahante J.E."/>
            <person name="Garbe J."/>
        </authorList>
    </citation>
    <scope>NUCLEOTIDE SEQUENCE</scope>
    <source>
        <strain evidence="10">Duluth1</strain>
        <tissue evidence="10">Whole animal</tissue>
    </source>
</reference>
<evidence type="ECO:0000313" key="10">
    <source>
        <dbReference type="EMBL" id="KAH3715179.1"/>
    </source>
</evidence>
<gene>
    <name evidence="10" type="ORF">DPMN_057885</name>
</gene>
<dbReference type="PANTHER" id="PTHR31247:SF5">
    <property type="entry name" value="DUF4203 DOMAIN-CONTAINING PROTEIN"/>
    <property type="match status" value="1"/>
</dbReference>
<dbReference type="InterPro" id="IPR040236">
    <property type="entry name" value="TMEM198"/>
</dbReference>
<evidence type="ECO:0000259" key="9">
    <source>
        <dbReference type="Pfam" id="PF13886"/>
    </source>
</evidence>
<evidence type="ECO:0000256" key="1">
    <source>
        <dbReference type="ARBA" id="ARBA00004141"/>
    </source>
</evidence>
<keyword evidence="11" id="KW-1185">Reference proteome</keyword>
<accession>A0A9D4C0Z3</accession>
<dbReference type="EMBL" id="JAIWYP010000013">
    <property type="protein sequence ID" value="KAH3715179.1"/>
    <property type="molecule type" value="Genomic_DNA"/>
</dbReference>
<keyword evidence="3 8" id="KW-0812">Transmembrane</keyword>
<dbReference type="GO" id="GO:0005886">
    <property type="term" value="C:plasma membrane"/>
    <property type="evidence" value="ECO:0007669"/>
    <property type="project" value="TreeGrafter"/>
</dbReference>
<feature type="transmembrane region" description="Helical" evidence="8">
    <location>
        <begin position="132"/>
        <end position="156"/>
    </location>
</feature>
<evidence type="ECO:0000256" key="2">
    <source>
        <dbReference type="ARBA" id="ARBA00006244"/>
    </source>
</evidence>
<evidence type="ECO:0000256" key="4">
    <source>
        <dbReference type="ARBA" id="ARBA00022989"/>
    </source>
</evidence>
<evidence type="ECO:0000256" key="5">
    <source>
        <dbReference type="ARBA" id="ARBA00023136"/>
    </source>
</evidence>
<dbReference type="Proteomes" id="UP000828390">
    <property type="component" value="Unassembled WGS sequence"/>
</dbReference>
<feature type="transmembrane region" description="Helical" evidence="8">
    <location>
        <begin position="56"/>
        <end position="75"/>
    </location>
</feature>
<keyword evidence="4 8" id="KW-1133">Transmembrane helix</keyword>
<feature type="domain" description="TM7S3/TM198-like" evidence="9">
    <location>
        <begin position="62"/>
        <end position="252"/>
    </location>
</feature>
<comment type="subcellular location">
    <subcellularLocation>
        <location evidence="1">Membrane</location>
        <topology evidence="1">Multi-pass membrane protein</topology>
    </subcellularLocation>
</comment>
<dbReference type="AlphaFoldDB" id="A0A9D4C0Z3"/>
<evidence type="ECO:0000256" key="7">
    <source>
        <dbReference type="SAM" id="MobiDB-lite"/>
    </source>
</evidence>
<dbReference type="OrthoDB" id="115781at2759"/>
<keyword evidence="5 8" id="KW-0472">Membrane</keyword>
<evidence type="ECO:0000313" key="11">
    <source>
        <dbReference type="Proteomes" id="UP000828390"/>
    </source>
</evidence>
<feature type="transmembrane region" description="Helical" evidence="8">
    <location>
        <begin position="188"/>
        <end position="208"/>
    </location>
</feature>
<feature type="transmembrane region" description="Helical" evidence="8">
    <location>
        <begin position="231"/>
        <end position="252"/>
    </location>
</feature>
<organism evidence="10 11">
    <name type="scientific">Dreissena polymorpha</name>
    <name type="common">Zebra mussel</name>
    <name type="synonym">Mytilus polymorpha</name>
    <dbReference type="NCBI Taxonomy" id="45954"/>
    <lineage>
        <taxon>Eukaryota</taxon>
        <taxon>Metazoa</taxon>
        <taxon>Spiralia</taxon>
        <taxon>Lophotrochozoa</taxon>
        <taxon>Mollusca</taxon>
        <taxon>Bivalvia</taxon>
        <taxon>Autobranchia</taxon>
        <taxon>Heteroconchia</taxon>
        <taxon>Euheterodonta</taxon>
        <taxon>Imparidentia</taxon>
        <taxon>Neoheterodontei</taxon>
        <taxon>Myida</taxon>
        <taxon>Dreissenoidea</taxon>
        <taxon>Dreissenidae</taxon>
        <taxon>Dreissena</taxon>
    </lineage>
</organism>
<evidence type="ECO:0000256" key="8">
    <source>
        <dbReference type="SAM" id="Phobius"/>
    </source>
</evidence>
<name>A0A9D4C0Z3_DREPO</name>
<dbReference type="InterPro" id="IPR025256">
    <property type="entry name" value="TM7S3/TM198-like_dom"/>
</dbReference>
<feature type="transmembrane region" description="Helical" evidence="8">
    <location>
        <begin position="105"/>
        <end position="125"/>
    </location>
</feature>
<dbReference type="PANTHER" id="PTHR31247">
    <property type="entry name" value="TRANSMEMBRANE PROTEIN 198 FAMILY MEMBER"/>
    <property type="match status" value="1"/>
</dbReference>
<feature type="transmembrane region" description="Helical" evidence="8">
    <location>
        <begin position="162"/>
        <end position="181"/>
    </location>
</feature>
<proteinExistence type="inferred from homology"/>
<protein>
    <recommendedName>
        <fullName evidence="6">Transmembrane protein 198</fullName>
    </recommendedName>
</protein>
<evidence type="ECO:0000256" key="3">
    <source>
        <dbReference type="ARBA" id="ARBA00022692"/>
    </source>
</evidence>
<comment type="caution">
    <text evidence="10">The sequence shown here is derived from an EMBL/GenBank/DDBJ whole genome shotgun (WGS) entry which is preliminary data.</text>
</comment>
<feature type="compositionally biased region" description="Polar residues" evidence="7">
    <location>
        <begin position="339"/>
        <end position="351"/>
    </location>
</feature>
<reference evidence="10" key="1">
    <citation type="journal article" date="2019" name="bioRxiv">
        <title>The Genome of the Zebra Mussel, Dreissena polymorpha: A Resource for Invasive Species Research.</title>
        <authorList>
            <person name="McCartney M.A."/>
            <person name="Auch B."/>
            <person name="Kono T."/>
            <person name="Mallez S."/>
            <person name="Zhang Y."/>
            <person name="Obille A."/>
            <person name="Becker A."/>
            <person name="Abrahante J.E."/>
            <person name="Garbe J."/>
            <person name="Badalamenti J.P."/>
            <person name="Herman A."/>
            <person name="Mangelson H."/>
            <person name="Liachko I."/>
            <person name="Sullivan S."/>
            <person name="Sone E.D."/>
            <person name="Koren S."/>
            <person name="Silverstein K.A.T."/>
            <person name="Beckman K.B."/>
            <person name="Gohl D.M."/>
        </authorList>
    </citation>
    <scope>NUCLEOTIDE SEQUENCE</scope>
    <source>
        <strain evidence="10">Duluth1</strain>
        <tissue evidence="10">Whole animal</tissue>
    </source>
</reference>
<evidence type="ECO:0000256" key="6">
    <source>
        <dbReference type="ARBA" id="ARBA00049737"/>
    </source>
</evidence>
<comment type="similarity">
    <text evidence="2">Belongs to the TMEM198 family.</text>
</comment>
<dbReference type="Pfam" id="PF13886">
    <property type="entry name" value="TM7S3_TM198"/>
    <property type="match status" value="1"/>
</dbReference>